<accession>A0A0H4A433</accession>
<name>A0A0H4A433_9VIBR</name>
<protein>
    <submittedName>
        <fullName evidence="1">Uncharacterized protein</fullName>
    </submittedName>
</protein>
<evidence type="ECO:0000313" key="1">
    <source>
        <dbReference type="EMBL" id="AKN40616.1"/>
    </source>
</evidence>
<dbReference type="EMBL" id="KP795701">
    <property type="protein sequence ID" value="AKN40616.1"/>
    <property type="molecule type" value="Genomic_DNA"/>
</dbReference>
<sequence length="73" mass="8334">MLFLFTASFIYTLPQRNTEIPRFCSPCPSALIALLTAEGPVCATLKPFNGLLRQILTLRLSRNLFYLSLYYET</sequence>
<organism evidence="1">
    <name type="scientific">Vibrio sp. FF_307</name>
    <dbReference type="NCBI Taxonomy" id="1652834"/>
    <lineage>
        <taxon>Bacteria</taxon>
        <taxon>Pseudomonadati</taxon>
        <taxon>Pseudomonadota</taxon>
        <taxon>Gammaproteobacteria</taxon>
        <taxon>Vibrionales</taxon>
        <taxon>Vibrionaceae</taxon>
        <taxon>Vibrio</taxon>
    </lineage>
</organism>
<reference evidence="1" key="1">
    <citation type="journal article" date="2015" name="MBio">
        <title>Eco-Evolutionary Dynamics of Episomes among Ecologically Cohesive Bacterial Populations.</title>
        <authorList>
            <person name="Xue H."/>
            <person name="Cordero O.X."/>
            <person name="Camas F.M."/>
            <person name="Trimble W."/>
            <person name="Meyer F."/>
            <person name="Guglielmini J."/>
            <person name="Rocha E.P."/>
            <person name="Polz M.F."/>
        </authorList>
    </citation>
    <scope>NUCLEOTIDE SEQUENCE</scope>
    <source>
        <strain evidence="1">FF_307</strain>
    </source>
</reference>
<proteinExistence type="predicted"/>
<dbReference type="AlphaFoldDB" id="A0A0H4A433"/>